<dbReference type="EnsemblFungi" id="EJT75508">
    <property type="protein sequence ID" value="EJT75508"/>
    <property type="gene ID" value="GGTG_05441"/>
</dbReference>
<name>J3NVX9_GAET3</name>
<accession>J3NVX9</accession>
<dbReference type="HOGENOM" id="CLU_3106467_0_0_1"/>
<reference evidence="1" key="3">
    <citation type="submission" date="2010-09" db="EMBL/GenBank/DDBJ databases">
        <title>Annotation of Gaeumannomyces graminis var. tritici R3-111a-1.</title>
        <authorList>
            <consortium name="The Broad Institute Genome Sequencing Platform"/>
            <person name="Ma L.-J."/>
            <person name="Dead R."/>
            <person name="Young S.K."/>
            <person name="Zeng Q."/>
            <person name="Gargeya S."/>
            <person name="Fitzgerald M."/>
            <person name="Haas B."/>
            <person name="Abouelleil A."/>
            <person name="Alvarado L."/>
            <person name="Arachchi H.M."/>
            <person name="Berlin A."/>
            <person name="Brown A."/>
            <person name="Chapman S.B."/>
            <person name="Chen Z."/>
            <person name="Dunbar C."/>
            <person name="Freedman E."/>
            <person name="Gearin G."/>
            <person name="Gellesch M."/>
            <person name="Goldberg J."/>
            <person name="Griggs A."/>
            <person name="Gujja S."/>
            <person name="Heiman D."/>
            <person name="Howarth C."/>
            <person name="Larson L."/>
            <person name="Lui A."/>
            <person name="MacDonald P.J.P."/>
            <person name="Mehta T."/>
            <person name="Montmayeur A."/>
            <person name="Murphy C."/>
            <person name="Neiman D."/>
            <person name="Pearson M."/>
            <person name="Priest M."/>
            <person name="Roberts A."/>
            <person name="Saif S."/>
            <person name="Shea T."/>
            <person name="Shenoy N."/>
            <person name="Sisk P."/>
            <person name="Stolte C."/>
            <person name="Sykes S."/>
            <person name="Yandava C."/>
            <person name="Wortman J."/>
            <person name="Nusbaum C."/>
            <person name="Birren B."/>
        </authorList>
    </citation>
    <scope>NUCLEOTIDE SEQUENCE</scope>
    <source>
        <strain evidence="1">R3-111a-1</strain>
    </source>
</reference>
<evidence type="ECO:0000313" key="1">
    <source>
        <dbReference type="EMBL" id="EJT75508.1"/>
    </source>
</evidence>
<dbReference type="AlphaFoldDB" id="J3NVX9"/>
<dbReference type="VEuPathDB" id="FungiDB:GGTG_05441"/>
<protein>
    <submittedName>
        <fullName evidence="1 2">Uncharacterized protein</fullName>
    </submittedName>
</protein>
<dbReference type="Proteomes" id="UP000006039">
    <property type="component" value="Unassembled WGS sequence"/>
</dbReference>
<sequence>MVNDFGGRRHPANFLNLQSKKGGEVWSKCGRPLGGRGTFIIQYQRCTARGD</sequence>
<reference evidence="3" key="1">
    <citation type="submission" date="2010-07" db="EMBL/GenBank/DDBJ databases">
        <title>The genome sequence of Gaeumannomyces graminis var. tritici strain R3-111a-1.</title>
        <authorList>
            <consortium name="The Broad Institute Genome Sequencing Platform"/>
            <person name="Ma L.-J."/>
            <person name="Dead R."/>
            <person name="Young S."/>
            <person name="Zeng Q."/>
            <person name="Koehrsen M."/>
            <person name="Alvarado L."/>
            <person name="Berlin A."/>
            <person name="Chapman S.B."/>
            <person name="Chen Z."/>
            <person name="Freedman E."/>
            <person name="Gellesch M."/>
            <person name="Goldberg J."/>
            <person name="Griggs A."/>
            <person name="Gujja S."/>
            <person name="Heilman E.R."/>
            <person name="Heiman D."/>
            <person name="Hepburn T."/>
            <person name="Howarth C."/>
            <person name="Jen D."/>
            <person name="Larson L."/>
            <person name="Mehta T."/>
            <person name="Neiman D."/>
            <person name="Pearson M."/>
            <person name="Roberts A."/>
            <person name="Saif S."/>
            <person name="Shea T."/>
            <person name="Shenoy N."/>
            <person name="Sisk P."/>
            <person name="Stolte C."/>
            <person name="Sykes S."/>
            <person name="Walk T."/>
            <person name="White J."/>
            <person name="Yandava C."/>
            <person name="Haas B."/>
            <person name="Nusbaum C."/>
            <person name="Birren B."/>
        </authorList>
    </citation>
    <scope>NUCLEOTIDE SEQUENCE [LARGE SCALE GENOMIC DNA]</scope>
    <source>
        <strain evidence="3">R3-111a-1</strain>
    </source>
</reference>
<evidence type="ECO:0000313" key="3">
    <source>
        <dbReference type="Proteomes" id="UP000006039"/>
    </source>
</evidence>
<evidence type="ECO:0000313" key="2">
    <source>
        <dbReference type="EnsemblFungi" id="EJT75508"/>
    </source>
</evidence>
<gene>
    <name evidence="2" type="primary">20345899</name>
    <name evidence="1" type="ORF">GGTG_05441</name>
</gene>
<reference evidence="2" key="5">
    <citation type="submission" date="2018-04" db="UniProtKB">
        <authorList>
            <consortium name="EnsemblFungi"/>
        </authorList>
    </citation>
    <scope>IDENTIFICATION</scope>
    <source>
        <strain evidence="2">R3-111a-1</strain>
    </source>
</reference>
<organism evidence="1">
    <name type="scientific">Gaeumannomyces tritici (strain R3-111a-1)</name>
    <name type="common">Wheat and barley take-all root rot fungus</name>
    <name type="synonym">Gaeumannomyces graminis var. tritici</name>
    <dbReference type="NCBI Taxonomy" id="644352"/>
    <lineage>
        <taxon>Eukaryota</taxon>
        <taxon>Fungi</taxon>
        <taxon>Dikarya</taxon>
        <taxon>Ascomycota</taxon>
        <taxon>Pezizomycotina</taxon>
        <taxon>Sordariomycetes</taxon>
        <taxon>Sordariomycetidae</taxon>
        <taxon>Magnaporthales</taxon>
        <taxon>Magnaporthaceae</taxon>
        <taxon>Gaeumannomyces</taxon>
    </lineage>
</organism>
<proteinExistence type="predicted"/>
<reference evidence="2" key="4">
    <citation type="journal article" date="2015" name="G3 (Bethesda)">
        <title>Genome sequences of three phytopathogenic species of the Magnaporthaceae family of fungi.</title>
        <authorList>
            <person name="Okagaki L.H."/>
            <person name="Nunes C.C."/>
            <person name="Sailsbery J."/>
            <person name="Clay B."/>
            <person name="Brown D."/>
            <person name="John T."/>
            <person name="Oh Y."/>
            <person name="Young N."/>
            <person name="Fitzgerald M."/>
            <person name="Haas B.J."/>
            <person name="Zeng Q."/>
            <person name="Young S."/>
            <person name="Adiconis X."/>
            <person name="Fan L."/>
            <person name="Levin J.Z."/>
            <person name="Mitchell T.K."/>
            <person name="Okubara P.A."/>
            <person name="Farman M.L."/>
            <person name="Kohn L.M."/>
            <person name="Birren B."/>
            <person name="Ma L.-J."/>
            <person name="Dean R.A."/>
        </authorList>
    </citation>
    <scope>NUCLEOTIDE SEQUENCE</scope>
    <source>
        <strain evidence="2">R3-111a-1</strain>
    </source>
</reference>
<dbReference type="EMBL" id="GL385397">
    <property type="protein sequence ID" value="EJT75508.1"/>
    <property type="molecule type" value="Genomic_DNA"/>
</dbReference>
<dbReference type="GeneID" id="20345899"/>
<reference evidence="1" key="2">
    <citation type="submission" date="2010-07" db="EMBL/GenBank/DDBJ databases">
        <authorList>
            <consortium name="The Broad Institute Genome Sequencing Platform"/>
            <consortium name="Broad Institute Genome Sequencing Center for Infectious Disease"/>
            <person name="Ma L.-J."/>
            <person name="Dead R."/>
            <person name="Young S."/>
            <person name="Zeng Q."/>
            <person name="Koehrsen M."/>
            <person name="Alvarado L."/>
            <person name="Berlin A."/>
            <person name="Chapman S.B."/>
            <person name="Chen Z."/>
            <person name="Freedman E."/>
            <person name="Gellesch M."/>
            <person name="Goldberg J."/>
            <person name="Griggs A."/>
            <person name="Gujja S."/>
            <person name="Heilman E.R."/>
            <person name="Heiman D."/>
            <person name="Hepburn T."/>
            <person name="Howarth C."/>
            <person name="Jen D."/>
            <person name="Larson L."/>
            <person name="Mehta T."/>
            <person name="Neiman D."/>
            <person name="Pearson M."/>
            <person name="Roberts A."/>
            <person name="Saif S."/>
            <person name="Shea T."/>
            <person name="Shenoy N."/>
            <person name="Sisk P."/>
            <person name="Stolte C."/>
            <person name="Sykes S."/>
            <person name="Walk T."/>
            <person name="White J."/>
            <person name="Yandava C."/>
            <person name="Haas B."/>
            <person name="Nusbaum C."/>
            <person name="Birren B."/>
        </authorList>
    </citation>
    <scope>NUCLEOTIDE SEQUENCE</scope>
    <source>
        <strain evidence="1">R3-111a-1</strain>
    </source>
</reference>
<dbReference type="RefSeq" id="XP_009221508.1">
    <property type="nucleotide sequence ID" value="XM_009223244.1"/>
</dbReference>
<keyword evidence="3" id="KW-1185">Reference proteome</keyword>